<dbReference type="InterPro" id="IPR041413">
    <property type="entry name" value="MLTR_LBD"/>
</dbReference>
<proteinExistence type="predicted"/>
<evidence type="ECO:0000313" key="3">
    <source>
        <dbReference type="EMBL" id="MBS2554532.1"/>
    </source>
</evidence>
<dbReference type="Gene3D" id="3.30.450.180">
    <property type="match status" value="1"/>
</dbReference>
<dbReference type="InterPro" id="IPR010982">
    <property type="entry name" value="Lambda_DNA-bd_dom_sf"/>
</dbReference>
<dbReference type="RefSeq" id="WP_212022085.1">
    <property type="nucleotide sequence ID" value="NZ_JAAFYZ010000394.1"/>
</dbReference>
<dbReference type="PANTHER" id="PTHR35010">
    <property type="entry name" value="BLL4672 PROTEIN-RELATED"/>
    <property type="match status" value="1"/>
</dbReference>
<feature type="compositionally biased region" description="Low complexity" evidence="1">
    <location>
        <begin position="50"/>
        <end position="65"/>
    </location>
</feature>
<dbReference type="CDD" id="cd00093">
    <property type="entry name" value="HTH_XRE"/>
    <property type="match status" value="1"/>
</dbReference>
<comment type="caution">
    <text evidence="3">The sequence shown here is derived from an EMBL/GenBank/DDBJ whole genome shotgun (WGS) entry which is preliminary data.</text>
</comment>
<evidence type="ECO:0000313" key="4">
    <source>
        <dbReference type="Proteomes" id="UP000730482"/>
    </source>
</evidence>
<feature type="compositionally biased region" description="Low complexity" evidence="1">
    <location>
        <begin position="26"/>
        <end position="40"/>
    </location>
</feature>
<gene>
    <name evidence="3" type="ORF">KGQ19_47530</name>
</gene>
<sequence length="321" mass="34690">MNDNDAQRRALGAFLRSRRERLTPEAAGLVPAPGMAPGMAYGTGAGTGAGQAPSDSAAAPAAAPSKARRRTPGLRREEVAALSGVSVSWYSWLEQGRPIAASRQVLDALAATLRLTAAERRHLFELADEADAASNNQAPADGCPALGEHLRATVAALAPVPACILDLHWDLLAYNDTEAALYGGLDDLPPSRRNMIWLYFGWPGMRTILKDYEAEAWSVLAQFRASADRHLADPRFAEIIADVSTADPDFAARWSRHDIAAFTPALKRFTHPEYGPLTFRQTKLIAAENPDLHLLARHPADPSTKCALDAIATLREKQQDT</sequence>
<dbReference type="SUPFAM" id="SSF47413">
    <property type="entry name" value="lambda repressor-like DNA-binding domains"/>
    <property type="match status" value="1"/>
</dbReference>
<feature type="domain" description="HTH cro/C1-type" evidence="2">
    <location>
        <begin position="14"/>
        <end position="120"/>
    </location>
</feature>
<dbReference type="Proteomes" id="UP000730482">
    <property type="component" value="Unassembled WGS sequence"/>
</dbReference>
<dbReference type="InterPro" id="IPR001387">
    <property type="entry name" value="Cro/C1-type_HTH"/>
</dbReference>
<dbReference type="EMBL" id="JAAFYZ010000394">
    <property type="protein sequence ID" value="MBS2554532.1"/>
    <property type="molecule type" value="Genomic_DNA"/>
</dbReference>
<accession>A0ABS5L854</accession>
<dbReference type="Pfam" id="PF13560">
    <property type="entry name" value="HTH_31"/>
    <property type="match status" value="1"/>
</dbReference>
<name>A0ABS5L854_9ACTN</name>
<reference evidence="3 4" key="1">
    <citation type="submission" date="2020-02" db="EMBL/GenBank/DDBJ databases">
        <title>Acidophilic actinobacteria isolated from forest soil.</title>
        <authorList>
            <person name="Golinska P."/>
        </authorList>
    </citation>
    <scope>NUCLEOTIDE SEQUENCE [LARGE SCALE GENOMIC DNA]</scope>
    <source>
        <strain evidence="3 4">NL8</strain>
    </source>
</reference>
<dbReference type="Pfam" id="PF17765">
    <property type="entry name" value="MLTR_LBD"/>
    <property type="match status" value="1"/>
</dbReference>
<keyword evidence="4" id="KW-1185">Reference proteome</keyword>
<organism evidence="3 4">
    <name type="scientific">Catenulispora pinistramenti</name>
    <dbReference type="NCBI Taxonomy" id="2705254"/>
    <lineage>
        <taxon>Bacteria</taxon>
        <taxon>Bacillati</taxon>
        <taxon>Actinomycetota</taxon>
        <taxon>Actinomycetes</taxon>
        <taxon>Catenulisporales</taxon>
        <taxon>Catenulisporaceae</taxon>
        <taxon>Catenulispora</taxon>
    </lineage>
</organism>
<feature type="region of interest" description="Disordered" evidence="1">
    <location>
        <begin position="22"/>
        <end position="75"/>
    </location>
</feature>
<dbReference type="SMART" id="SM00530">
    <property type="entry name" value="HTH_XRE"/>
    <property type="match status" value="1"/>
</dbReference>
<evidence type="ECO:0000259" key="2">
    <source>
        <dbReference type="SMART" id="SM00530"/>
    </source>
</evidence>
<protein>
    <submittedName>
        <fullName evidence="3">Helix-turn-helix domain-containing protein</fullName>
    </submittedName>
</protein>
<dbReference type="Gene3D" id="1.10.260.40">
    <property type="entry name" value="lambda repressor-like DNA-binding domains"/>
    <property type="match status" value="1"/>
</dbReference>
<evidence type="ECO:0000256" key="1">
    <source>
        <dbReference type="SAM" id="MobiDB-lite"/>
    </source>
</evidence>